<dbReference type="OrthoDB" id="104575at2157"/>
<dbReference type="Proteomes" id="UP000290932">
    <property type="component" value="Unassembled WGS sequence"/>
</dbReference>
<dbReference type="AlphaFoldDB" id="A0A498H2E3"/>
<keyword evidence="2" id="KW-1185">Reference proteome</keyword>
<proteinExistence type="predicted"/>
<organism evidence="1 2">
    <name type="scientific">Methanoculleus taiwanensis</name>
    <dbReference type="NCBI Taxonomy" id="1550565"/>
    <lineage>
        <taxon>Archaea</taxon>
        <taxon>Methanobacteriati</taxon>
        <taxon>Methanobacteriota</taxon>
        <taxon>Stenosarchaea group</taxon>
        <taxon>Methanomicrobia</taxon>
        <taxon>Methanomicrobiales</taxon>
        <taxon>Methanomicrobiaceae</taxon>
        <taxon>Methanoculleus</taxon>
    </lineage>
</organism>
<comment type="caution">
    <text evidence="1">The sequence shown here is derived from an EMBL/GenBank/DDBJ whole genome shotgun (WGS) entry which is preliminary data.</text>
</comment>
<sequence>MDEKIREAFAAYGIENEITCPQAFEISEKYNIPKADIARYCNRREPRIKIRGCQLGCFR</sequence>
<evidence type="ECO:0000313" key="2">
    <source>
        <dbReference type="Proteomes" id="UP000290932"/>
    </source>
</evidence>
<evidence type="ECO:0000313" key="1">
    <source>
        <dbReference type="EMBL" id="RXE57092.1"/>
    </source>
</evidence>
<protein>
    <submittedName>
        <fullName evidence="1">Uncharacterized protein</fullName>
    </submittedName>
</protein>
<gene>
    <name evidence="1" type="ORF">ABH15_02905</name>
</gene>
<dbReference type="RefSeq" id="WP_128692854.1">
    <property type="nucleotide sequence ID" value="NZ_LHQS01000001.1"/>
</dbReference>
<reference evidence="1 2" key="1">
    <citation type="journal article" date="2015" name="Int. J. Syst. Evol. Microbiol.">
        <title>Methanoculleus taiwanensis sp. nov., a methanogen isolated from deep marine sediment at the deformation front area near Taiwan.</title>
        <authorList>
            <person name="Weng C.Y."/>
            <person name="Chen S.C."/>
            <person name="Lai M.C."/>
            <person name="Wu S.Y."/>
            <person name="Lin S."/>
            <person name="Yang T.F."/>
            <person name="Chen P.C."/>
        </authorList>
    </citation>
    <scope>NUCLEOTIDE SEQUENCE [LARGE SCALE GENOMIC DNA]</scope>
    <source>
        <strain evidence="1 2">CYW4</strain>
    </source>
</reference>
<accession>A0A498H2E3</accession>
<dbReference type="EMBL" id="LHQS01000001">
    <property type="protein sequence ID" value="RXE57092.1"/>
    <property type="molecule type" value="Genomic_DNA"/>
</dbReference>
<name>A0A498H2E3_9EURY</name>